<reference evidence="1 2" key="1">
    <citation type="journal article" date="2014" name="PLoS ONE">
        <title>Global Analysis of Gene Expression Profiles in Physic Nut (Jatropha curcas L.) Seedlings Exposed to Salt Stress.</title>
        <authorList>
            <person name="Zhang L."/>
            <person name="Zhang C."/>
            <person name="Wu P."/>
            <person name="Chen Y."/>
            <person name="Li M."/>
            <person name="Jiang H."/>
            <person name="Wu G."/>
        </authorList>
    </citation>
    <scope>NUCLEOTIDE SEQUENCE [LARGE SCALE GENOMIC DNA]</scope>
    <source>
        <strain evidence="2">cv. GZQX0401</strain>
        <tissue evidence="1">Young leaves</tissue>
    </source>
</reference>
<gene>
    <name evidence="1" type="ORF">JCGZ_07854</name>
</gene>
<sequence>MPRAHVEKMDEELVARTFLFYLLSTILFTNHGNDADLALLPPLQDFDATRQYNWEAVALSYLNYGMDLSVRGAHLKVGYRCVIELWYFEKLQVMDPPSDHLMFNYR</sequence>
<evidence type="ECO:0008006" key="3">
    <source>
        <dbReference type="Google" id="ProtNLM"/>
    </source>
</evidence>
<organism evidence="1 2">
    <name type="scientific">Jatropha curcas</name>
    <name type="common">Barbados nut</name>
    <dbReference type="NCBI Taxonomy" id="180498"/>
    <lineage>
        <taxon>Eukaryota</taxon>
        <taxon>Viridiplantae</taxon>
        <taxon>Streptophyta</taxon>
        <taxon>Embryophyta</taxon>
        <taxon>Tracheophyta</taxon>
        <taxon>Spermatophyta</taxon>
        <taxon>Magnoliopsida</taxon>
        <taxon>eudicotyledons</taxon>
        <taxon>Gunneridae</taxon>
        <taxon>Pentapetalae</taxon>
        <taxon>rosids</taxon>
        <taxon>fabids</taxon>
        <taxon>Malpighiales</taxon>
        <taxon>Euphorbiaceae</taxon>
        <taxon>Crotonoideae</taxon>
        <taxon>Jatropheae</taxon>
        <taxon>Jatropha</taxon>
    </lineage>
</organism>
<dbReference type="EMBL" id="KK916360">
    <property type="protein sequence ID" value="KDP20300.1"/>
    <property type="molecule type" value="Genomic_DNA"/>
</dbReference>
<dbReference type="AlphaFoldDB" id="A0A067JJY0"/>
<evidence type="ECO:0000313" key="1">
    <source>
        <dbReference type="EMBL" id="KDP20300.1"/>
    </source>
</evidence>
<evidence type="ECO:0000313" key="2">
    <source>
        <dbReference type="Proteomes" id="UP000027138"/>
    </source>
</evidence>
<keyword evidence="2" id="KW-1185">Reference proteome</keyword>
<dbReference type="Proteomes" id="UP000027138">
    <property type="component" value="Unassembled WGS sequence"/>
</dbReference>
<name>A0A067JJY0_JATCU</name>
<proteinExistence type="predicted"/>
<protein>
    <recommendedName>
        <fullName evidence="3">Aminotransferase-like plant mobile domain-containing protein</fullName>
    </recommendedName>
</protein>
<accession>A0A067JJY0</accession>